<keyword evidence="5" id="KW-0472">Membrane</keyword>
<evidence type="ECO:0000256" key="3">
    <source>
        <dbReference type="ARBA" id="ARBA00022801"/>
    </source>
</evidence>
<accession>A0A914HTS5</accession>
<evidence type="ECO:0000259" key="6">
    <source>
        <dbReference type="Pfam" id="PF00251"/>
    </source>
</evidence>
<dbReference type="Gene3D" id="2.115.10.20">
    <property type="entry name" value="Glycosyl hydrolase domain, family 43"/>
    <property type="match status" value="1"/>
</dbReference>
<reference evidence="8" key="1">
    <citation type="submission" date="2022-11" db="UniProtKB">
        <authorList>
            <consortium name="WormBaseParasite"/>
        </authorList>
    </citation>
    <scope>IDENTIFICATION</scope>
</reference>
<sequence>MTKKRTILITLISIGIVVAVLAWGIIRNQSNASNTTRLISVPIEIRRSSILHIWLKTRSASQEVPARIRIRHQSMDNVTLANTDQHVEFEFHELSLQLEGPAKLEWTSADTHVSYIYVYEPENVLTRGIRPAFIANAARFPDVREGKFGDHFHLFYQHYPHALHWNAMHWGHAVSRDLVNWVHQPIFLLPDPAVGLEHAGAGGIYSGSAVVVAAAADGGEQRRPPTMVVFYTDSLTGRVPLQFQRMVTTTGGIVPERPAITVIGEVPPGLGLTEDFRDPNVFMGPDGRWKMVLSSKDERGGVVLLYETTDKQAMTNWRFVDVLHRDSRLNTRVVECAALLPLTRRHNGGVGGTLWVLLYGQLDSLDPRTGRRNMSPALVGTFDGMHFRELFEQKLDFGAGSYAFQGFYDESLDKTLMIGWLANWHDYDGETKADFPTSMTVPRQILISSDGTALLTPPIDLSQLRAQRLDDGRLLQSGQTVPLPSGTAEIRLVVRQELLQLHAATVQLEADHPKGLEIVAGTLRSPPERLIALGARPTELHIFLDTGSIEVFADGGRWVGTHRLDGFGRFTGIRLRGELSAVVHSEVWALNGAEFRGRLVQ</sequence>
<feature type="domain" description="Glycosyl hydrolase family 32 N-terminal" evidence="6">
    <location>
        <begin position="148"/>
        <end position="457"/>
    </location>
</feature>
<dbReference type="Gene3D" id="2.60.120.560">
    <property type="entry name" value="Exo-inulinase, domain 1"/>
    <property type="match status" value="1"/>
</dbReference>
<dbReference type="GO" id="GO:0005975">
    <property type="term" value="P:carbohydrate metabolic process"/>
    <property type="evidence" value="ECO:0007669"/>
    <property type="project" value="InterPro"/>
</dbReference>
<keyword evidence="5" id="KW-0812">Transmembrane</keyword>
<dbReference type="Proteomes" id="UP000887572">
    <property type="component" value="Unplaced"/>
</dbReference>
<dbReference type="SUPFAM" id="SSF75005">
    <property type="entry name" value="Arabinanase/levansucrase/invertase"/>
    <property type="match status" value="1"/>
</dbReference>
<dbReference type="InterPro" id="IPR023296">
    <property type="entry name" value="Glyco_hydro_beta-prop_sf"/>
</dbReference>
<evidence type="ECO:0000256" key="2">
    <source>
        <dbReference type="ARBA" id="ARBA00012758"/>
    </source>
</evidence>
<dbReference type="EC" id="3.2.1.26" evidence="2"/>
<dbReference type="PANTHER" id="PTHR43101:SF1">
    <property type="entry name" value="BETA-FRUCTOSIDASE"/>
    <property type="match status" value="1"/>
</dbReference>
<dbReference type="InterPro" id="IPR013148">
    <property type="entry name" value="Glyco_hydro_32_N"/>
</dbReference>
<keyword evidence="7" id="KW-1185">Reference proteome</keyword>
<protein>
    <recommendedName>
        <fullName evidence="2">beta-fructofuranosidase</fullName>
        <ecNumber evidence="2">3.2.1.26</ecNumber>
    </recommendedName>
</protein>
<dbReference type="InterPro" id="IPR013320">
    <property type="entry name" value="ConA-like_dom_sf"/>
</dbReference>
<keyword evidence="4" id="KW-0326">Glycosidase</keyword>
<dbReference type="GO" id="GO:0004564">
    <property type="term" value="F:beta-fructofuranosidase activity"/>
    <property type="evidence" value="ECO:0007669"/>
    <property type="project" value="UniProtKB-EC"/>
</dbReference>
<dbReference type="InterPro" id="IPR001362">
    <property type="entry name" value="Glyco_hydro_32"/>
</dbReference>
<evidence type="ECO:0000313" key="7">
    <source>
        <dbReference type="Proteomes" id="UP000887572"/>
    </source>
</evidence>
<evidence type="ECO:0000256" key="1">
    <source>
        <dbReference type="ARBA" id="ARBA00009902"/>
    </source>
</evidence>
<dbReference type="SMART" id="SM00640">
    <property type="entry name" value="Glyco_32"/>
    <property type="match status" value="1"/>
</dbReference>
<proteinExistence type="inferred from homology"/>
<keyword evidence="5" id="KW-1133">Transmembrane helix</keyword>
<evidence type="ECO:0000313" key="8">
    <source>
        <dbReference type="WBParaSite" id="Gr19_v10_g3898.t1"/>
    </source>
</evidence>
<dbReference type="AlphaFoldDB" id="A0A914HTS5"/>
<comment type="similarity">
    <text evidence="1">Belongs to the glycosyl hydrolase 32 family.</text>
</comment>
<dbReference type="InterPro" id="IPR051214">
    <property type="entry name" value="GH32_Enzymes"/>
</dbReference>
<keyword evidence="3" id="KW-0378">Hydrolase</keyword>
<organism evidence="7 8">
    <name type="scientific">Globodera rostochiensis</name>
    <name type="common">Golden nematode worm</name>
    <name type="synonym">Heterodera rostochiensis</name>
    <dbReference type="NCBI Taxonomy" id="31243"/>
    <lineage>
        <taxon>Eukaryota</taxon>
        <taxon>Metazoa</taxon>
        <taxon>Ecdysozoa</taxon>
        <taxon>Nematoda</taxon>
        <taxon>Chromadorea</taxon>
        <taxon>Rhabditida</taxon>
        <taxon>Tylenchina</taxon>
        <taxon>Tylenchomorpha</taxon>
        <taxon>Tylenchoidea</taxon>
        <taxon>Heteroderidae</taxon>
        <taxon>Heteroderinae</taxon>
        <taxon>Globodera</taxon>
    </lineage>
</organism>
<dbReference type="PANTHER" id="PTHR43101">
    <property type="entry name" value="BETA-FRUCTOSIDASE"/>
    <property type="match status" value="1"/>
</dbReference>
<dbReference type="WBParaSite" id="Gr19_v10_g3898.t1">
    <property type="protein sequence ID" value="Gr19_v10_g3898.t1"/>
    <property type="gene ID" value="Gr19_v10_g3898"/>
</dbReference>
<feature type="transmembrane region" description="Helical" evidence="5">
    <location>
        <begin position="7"/>
        <end position="26"/>
    </location>
</feature>
<evidence type="ECO:0000256" key="5">
    <source>
        <dbReference type="SAM" id="Phobius"/>
    </source>
</evidence>
<dbReference type="SUPFAM" id="SSF49899">
    <property type="entry name" value="Concanavalin A-like lectins/glucanases"/>
    <property type="match status" value="1"/>
</dbReference>
<dbReference type="Pfam" id="PF00251">
    <property type="entry name" value="Glyco_hydro_32N"/>
    <property type="match status" value="1"/>
</dbReference>
<name>A0A914HTS5_GLORO</name>
<evidence type="ECO:0000256" key="4">
    <source>
        <dbReference type="ARBA" id="ARBA00023295"/>
    </source>
</evidence>